<organism evidence="1 2">
    <name type="scientific">Promicromonospora alba</name>
    <dbReference type="NCBI Taxonomy" id="1616110"/>
    <lineage>
        <taxon>Bacteria</taxon>
        <taxon>Bacillati</taxon>
        <taxon>Actinomycetota</taxon>
        <taxon>Actinomycetes</taxon>
        <taxon>Micrococcales</taxon>
        <taxon>Promicromonosporaceae</taxon>
        <taxon>Promicromonospora</taxon>
    </lineage>
</organism>
<evidence type="ECO:0000313" key="1">
    <source>
        <dbReference type="EMBL" id="MFC4631774.1"/>
    </source>
</evidence>
<keyword evidence="2" id="KW-1185">Reference proteome</keyword>
<reference evidence="2" key="1">
    <citation type="journal article" date="2019" name="Int. J. Syst. Evol. Microbiol.">
        <title>The Global Catalogue of Microorganisms (GCM) 10K type strain sequencing project: providing services to taxonomists for standard genome sequencing and annotation.</title>
        <authorList>
            <consortium name="The Broad Institute Genomics Platform"/>
            <consortium name="The Broad Institute Genome Sequencing Center for Infectious Disease"/>
            <person name="Wu L."/>
            <person name="Ma J."/>
        </authorList>
    </citation>
    <scope>NUCLEOTIDE SEQUENCE [LARGE SCALE GENOMIC DNA]</scope>
    <source>
        <strain evidence="2">CCUG 42722</strain>
    </source>
</reference>
<dbReference type="Proteomes" id="UP001596011">
    <property type="component" value="Unassembled WGS sequence"/>
</dbReference>
<protein>
    <submittedName>
        <fullName evidence="1">Uncharacterized protein</fullName>
    </submittedName>
</protein>
<dbReference type="RefSeq" id="WP_377141613.1">
    <property type="nucleotide sequence ID" value="NZ_JBHSFI010000009.1"/>
</dbReference>
<accession>A0ABV9HR84</accession>
<evidence type="ECO:0000313" key="2">
    <source>
        <dbReference type="Proteomes" id="UP001596011"/>
    </source>
</evidence>
<dbReference type="EMBL" id="JBHSFI010000009">
    <property type="protein sequence ID" value="MFC4631774.1"/>
    <property type="molecule type" value="Genomic_DNA"/>
</dbReference>
<gene>
    <name evidence="1" type="ORF">ACFO6V_26270</name>
</gene>
<comment type="caution">
    <text evidence="1">The sequence shown here is derived from an EMBL/GenBank/DDBJ whole genome shotgun (WGS) entry which is preliminary data.</text>
</comment>
<sequence length="507" mass="55715">MSRIEGLDRRYAASATIVHSGVEIFAVGDPEGARFNAAVRHLLNALRDDGQGLWDDLAGVSKALRWRLITEPQPMDFNSGMVELADEVGRHARRLRGAVADQSLLEDLAESAAALVGSERESALGAALLQACLEAGPRESVVIAASRRAQLALESWLQKYGILVLAAGDLERDQPDRGQAYVVGPPRFYRSSLVTAPVTDEVSFLLPAWFGDRSVPRSAIARYAEGSIRVEARIFTLGDTSEPEQNVPVEADDEDAYLPRPVWGKRESDDREPTSEEVSARKILLSGNLAMWLDDGERIRSLDPQQPPGERVAYTEVAAVREGTYFLLRQGVTERGALYQAALAKLGLRGQVVDATQAAWKQRLGRRLQQHGYRQVARDLRAVGVKTVDRARAWTDPSLIRPISDQDFESLLQWLGIPIQPTFGHATLLRKMLYQASAEIGKQLEAAASAADLTELKASGHLSLEGTSDGFRGILATRVLAISPYSEIVPRHDARVPFEDRSGQWLE</sequence>
<name>A0ABV9HR84_9MICO</name>
<proteinExistence type="predicted"/>